<evidence type="ECO:0000256" key="9">
    <source>
        <dbReference type="HAMAP-Rule" id="MF_01808"/>
    </source>
</evidence>
<feature type="active site" evidence="9">
    <location>
        <position position="314"/>
    </location>
</feature>
<evidence type="ECO:0000256" key="2">
    <source>
        <dbReference type="ARBA" id="ARBA00022490"/>
    </source>
</evidence>
<evidence type="ECO:0000313" key="13">
    <source>
        <dbReference type="EMBL" id="GAA1874186.1"/>
    </source>
</evidence>
<dbReference type="InterPro" id="IPR050090">
    <property type="entry name" value="Tyrosine_recombinase_XerCD"/>
</dbReference>
<gene>
    <name evidence="9" type="primary">xerC</name>
    <name evidence="13" type="ORF">GCM10009836_64080</name>
</gene>
<evidence type="ECO:0000259" key="12">
    <source>
        <dbReference type="PROSITE" id="PS51900"/>
    </source>
</evidence>
<name>A0ABN2NMW0_9PSEU</name>
<dbReference type="Pfam" id="PF02899">
    <property type="entry name" value="Phage_int_SAM_1"/>
    <property type="match status" value="1"/>
</dbReference>
<dbReference type="InterPro" id="IPR044068">
    <property type="entry name" value="CB"/>
</dbReference>
<dbReference type="InterPro" id="IPR011010">
    <property type="entry name" value="DNA_brk_join_enz"/>
</dbReference>
<keyword evidence="6 9" id="KW-0238">DNA-binding</keyword>
<evidence type="ECO:0000256" key="8">
    <source>
        <dbReference type="ARBA" id="ARBA00023306"/>
    </source>
</evidence>
<evidence type="ECO:0000256" key="3">
    <source>
        <dbReference type="ARBA" id="ARBA00022618"/>
    </source>
</evidence>
<proteinExistence type="inferred from homology"/>
<dbReference type="EMBL" id="BAAAQK010000027">
    <property type="protein sequence ID" value="GAA1874186.1"/>
    <property type="molecule type" value="Genomic_DNA"/>
</dbReference>
<dbReference type="SUPFAM" id="SSF56349">
    <property type="entry name" value="DNA breaking-rejoining enzymes"/>
    <property type="match status" value="1"/>
</dbReference>
<keyword evidence="3 9" id="KW-0132">Cell division</keyword>
<dbReference type="InterPro" id="IPR002104">
    <property type="entry name" value="Integrase_catalytic"/>
</dbReference>
<feature type="active site" evidence="9">
    <location>
        <position position="317"/>
    </location>
</feature>
<feature type="compositionally biased region" description="Basic and acidic residues" evidence="10">
    <location>
        <begin position="39"/>
        <end position="52"/>
    </location>
</feature>
<feature type="region of interest" description="Disordered" evidence="10">
    <location>
        <begin position="1"/>
        <end position="73"/>
    </location>
</feature>
<evidence type="ECO:0000256" key="1">
    <source>
        <dbReference type="ARBA" id="ARBA00004496"/>
    </source>
</evidence>
<feature type="active site" description="O-(3'-phospho-DNA)-tyrosine intermediate" evidence="9">
    <location>
        <position position="349"/>
    </location>
</feature>
<feature type="active site" evidence="9">
    <location>
        <position position="340"/>
    </location>
</feature>
<keyword evidence="5 9" id="KW-0229">DNA integration</keyword>
<dbReference type="Proteomes" id="UP001500449">
    <property type="component" value="Unassembled WGS sequence"/>
</dbReference>
<dbReference type="PANTHER" id="PTHR30349">
    <property type="entry name" value="PHAGE INTEGRASE-RELATED"/>
    <property type="match status" value="1"/>
</dbReference>
<feature type="active site" evidence="9">
    <location>
        <position position="243"/>
    </location>
</feature>
<dbReference type="InterPro" id="IPR023009">
    <property type="entry name" value="Tyrosine_recombinase_XerC/XerD"/>
</dbReference>
<evidence type="ECO:0000256" key="7">
    <source>
        <dbReference type="ARBA" id="ARBA00023172"/>
    </source>
</evidence>
<accession>A0ABN2NMW0</accession>
<dbReference type="SUPFAM" id="SSF47823">
    <property type="entry name" value="lambda integrase-like, N-terminal domain"/>
    <property type="match status" value="1"/>
</dbReference>
<keyword evidence="4 9" id="KW-0159">Chromosome partition</keyword>
<dbReference type="InterPro" id="IPR004107">
    <property type="entry name" value="Integrase_SAM-like_N"/>
</dbReference>
<organism evidence="13 14">
    <name type="scientific">Pseudonocardia ailaonensis</name>
    <dbReference type="NCBI Taxonomy" id="367279"/>
    <lineage>
        <taxon>Bacteria</taxon>
        <taxon>Bacillati</taxon>
        <taxon>Actinomycetota</taxon>
        <taxon>Actinomycetes</taxon>
        <taxon>Pseudonocardiales</taxon>
        <taxon>Pseudonocardiaceae</taxon>
        <taxon>Pseudonocardia</taxon>
    </lineage>
</organism>
<evidence type="ECO:0000256" key="6">
    <source>
        <dbReference type="ARBA" id="ARBA00023125"/>
    </source>
</evidence>
<reference evidence="13 14" key="1">
    <citation type="journal article" date="2019" name="Int. J. Syst. Evol. Microbiol.">
        <title>The Global Catalogue of Microorganisms (GCM) 10K type strain sequencing project: providing services to taxonomists for standard genome sequencing and annotation.</title>
        <authorList>
            <consortium name="The Broad Institute Genomics Platform"/>
            <consortium name="The Broad Institute Genome Sequencing Center for Infectious Disease"/>
            <person name="Wu L."/>
            <person name="Ma J."/>
        </authorList>
    </citation>
    <scope>NUCLEOTIDE SEQUENCE [LARGE SCALE GENOMIC DNA]</scope>
    <source>
        <strain evidence="13 14">JCM 16009</strain>
    </source>
</reference>
<dbReference type="Gene3D" id="1.10.443.10">
    <property type="entry name" value="Intergrase catalytic core"/>
    <property type="match status" value="1"/>
</dbReference>
<feature type="domain" description="Tyr recombinase" evidence="11">
    <location>
        <begin position="175"/>
        <end position="362"/>
    </location>
</feature>
<evidence type="ECO:0000256" key="10">
    <source>
        <dbReference type="SAM" id="MobiDB-lite"/>
    </source>
</evidence>
<dbReference type="Gene3D" id="1.10.150.130">
    <property type="match status" value="1"/>
</dbReference>
<comment type="similarity">
    <text evidence="9">Belongs to the 'phage' integrase family. XerC subfamily.</text>
</comment>
<keyword evidence="7 9" id="KW-0233">DNA recombination</keyword>
<comment type="subunit">
    <text evidence="9">Forms a cyclic heterotetrameric complex composed of two molecules of XerC and two molecules of XerD.</text>
</comment>
<dbReference type="InterPro" id="IPR010998">
    <property type="entry name" value="Integrase_recombinase_N"/>
</dbReference>
<evidence type="ECO:0000256" key="5">
    <source>
        <dbReference type="ARBA" id="ARBA00022908"/>
    </source>
</evidence>
<dbReference type="HAMAP" id="MF_01808">
    <property type="entry name" value="Recomb_XerC_XerD"/>
    <property type="match status" value="1"/>
</dbReference>
<dbReference type="Pfam" id="PF00589">
    <property type="entry name" value="Phage_integrase"/>
    <property type="match status" value="1"/>
</dbReference>
<comment type="caution">
    <text evidence="13">The sequence shown here is derived from an EMBL/GenBank/DDBJ whole genome shotgun (WGS) entry which is preliminary data.</text>
</comment>
<sequence length="368" mass="39183">MGLSSRTGWAGPPMPTSTRHRTTSARQHPFAPAALGGHRAADARRGTLDLRGRTPHRPAMASRQQQPSDAPADEVVEAVERFLRHLELERGRSANTLRAYRSDLHGMLAGLGSLADLDLAHLRGRLGEAHAAGIGRATLARRAAAARTFTAWAARLGLLASDPGARLSSPRAQNALPEVLREDQVAAVLEAAGSGAAEEHPEALRDLALLELLYATGVRVGEACGADVDDVDDGRRTLRVLGKGDRERTVVFGGPAAAALRRWRERGRPALARPGSPPALFLGVKGGRLDPRVARTIVHRAVSAIPGAPDIGPHGFRHAAATHLLDGGADLRYVQELLGHATLSTTQLYTHVTVDRLKVVHDQAHPRA</sequence>
<comment type="function">
    <text evidence="9">Site-specific tyrosine recombinase, which acts by catalyzing the cutting and rejoining of the recombining DNA molecules. The XerC-XerD complex is essential to convert dimers of the bacterial chromosome into monomers to permit their segregation at cell division. It also contributes to the segregational stability of plasmids.</text>
</comment>
<dbReference type="PROSITE" id="PS51898">
    <property type="entry name" value="TYR_RECOMBINASE"/>
    <property type="match status" value="1"/>
</dbReference>
<dbReference type="PROSITE" id="PS51900">
    <property type="entry name" value="CB"/>
    <property type="match status" value="1"/>
</dbReference>
<keyword evidence="2 9" id="KW-0963">Cytoplasm</keyword>
<keyword evidence="14" id="KW-1185">Reference proteome</keyword>
<evidence type="ECO:0000259" key="11">
    <source>
        <dbReference type="PROSITE" id="PS51898"/>
    </source>
</evidence>
<protein>
    <recommendedName>
        <fullName evidence="9">Tyrosine recombinase XerC</fullName>
    </recommendedName>
</protein>
<comment type="subcellular location">
    <subcellularLocation>
        <location evidence="1 9">Cytoplasm</location>
    </subcellularLocation>
</comment>
<feature type="active site" evidence="9">
    <location>
        <position position="219"/>
    </location>
</feature>
<evidence type="ECO:0000256" key="4">
    <source>
        <dbReference type="ARBA" id="ARBA00022829"/>
    </source>
</evidence>
<keyword evidence="8 9" id="KW-0131">Cell cycle</keyword>
<dbReference type="InterPro" id="IPR013762">
    <property type="entry name" value="Integrase-like_cat_sf"/>
</dbReference>
<dbReference type="PANTHER" id="PTHR30349:SF77">
    <property type="entry name" value="TYROSINE RECOMBINASE XERC"/>
    <property type="match status" value="1"/>
</dbReference>
<evidence type="ECO:0000313" key="14">
    <source>
        <dbReference type="Proteomes" id="UP001500449"/>
    </source>
</evidence>
<feature type="domain" description="Core-binding (CB)" evidence="12">
    <location>
        <begin position="73"/>
        <end position="154"/>
    </location>
</feature>